<dbReference type="EMBL" id="BRYB01002248">
    <property type="protein sequence ID" value="GMI41877.1"/>
    <property type="molecule type" value="Genomic_DNA"/>
</dbReference>
<sequence length="52" mass="5236">GVEAEAEAEAPAAVVEAEAPAAVVEAAGEEHFGGGHDMFGCGSSRNYAKFKL</sequence>
<organism evidence="1 2">
    <name type="scientific">Tetraparma gracilis</name>
    <dbReference type="NCBI Taxonomy" id="2962635"/>
    <lineage>
        <taxon>Eukaryota</taxon>
        <taxon>Sar</taxon>
        <taxon>Stramenopiles</taxon>
        <taxon>Ochrophyta</taxon>
        <taxon>Bolidophyceae</taxon>
        <taxon>Parmales</taxon>
        <taxon>Triparmaceae</taxon>
        <taxon>Tetraparma</taxon>
    </lineage>
</organism>
<name>A0ABQ6N7S0_9STRA</name>
<dbReference type="Proteomes" id="UP001165060">
    <property type="component" value="Unassembled WGS sequence"/>
</dbReference>
<keyword evidence="2" id="KW-1185">Reference proteome</keyword>
<accession>A0ABQ6N7S0</accession>
<comment type="caution">
    <text evidence="1">The sequence shown here is derived from an EMBL/GenBank/DDBJ whole genome shotgun (WGS) entry which is preliminary data.</text>
</comment>
<protein>
    <submittedName>
        <fullName evidence="1">Uncharacterized protein</fullName>
    </submittedName>
</protein>
<evidence type="ECO:0000313" key="2">
    <source>
        <dbReference type="Proteomes" id="UP001165060"/>
    </source>
</evidence>
<proteinExistence type="predicted"/>
<evidence type="ECO:0000313" key="1">
    <source>
        <dbReference type="EMBL" id="GMI41877.1"/>
    </source>
</evidence>
<feature type="non-terminal residue" evidence="1">
    <location>
        <position position="1"/>
    </location>
</feature>
<reference evidence="1 2" key="1">
    <citation type="journal article" date="2023" name="Commun. Biol.">
        <title>Genome analysis of Parmales, the sister group of diatoms, reveals the evolutionary specialization of diatoms from phago-mixotrophs to photoautotrophs.</title>
        <authorList>
            <person name="Ban H."/>
            <person name="Sato S."/>
            <person name="Yoshikawa S."/>
            <person name="Yamada K."/>
            <person name="Nakamura Y."/>
            <person name="Ichinomiya M."/>
            <person name="Sato N."/>
            <person name="Blanc-Mathieu R."/>
            <person name="Endo H."/>
            <person name="Kuwata A."/>
            <person name="Ogata H."/>
        </authorList>
    </citation>
    <scope>NUCLEOTIDE SEQUENCE [LARGE SCALE GENOMIC DNA]</scope>
</reference>
<gene>
    <name evidence="1" type="ORF">TeGR_g14737</name>
</gene>